<dbReference type="Proteomes" id="UP001314205">
    <property type="component" value="Unassembled WGS sequence"/>
</dbReference>
<evidence type="ECO:0000313" key="3">
    <source>
        <dbReference type="Proteomes" id="UP001314205"/>
    </source>
</evidence>
<dbReference type="AlphaFoldDB" id="A0AAV1MCS6"/>
<dbReference type="InterPro" id="IPR036397">
    <property type="entry name" value="RNaseH_sf"/>
</dbReference>
<evidence type="ECO:0000313" key="2">
    <source>
        <dbReference type="EMBL" id="CAK1604442.1"/>
    </source>
</evidence>
<dbReference type="GO" id="GO:0003676">
    <property type="term" value="F:nucleic acid binding"/>
    <property type="evidence" value="ECO:0007669"/>
    <property type="project" value="InterPro"/>
</dbReference>
<keyword evidence="3" id="KW-1185">Reference proteome</keyword>
<proteinExistence type="predicted"/>
<dbReference type="Gene3D" id="3.30.420.10">
    <property type="entry name" value="Ribonuclease H-like superfamily/Ribonuclease H"/>
    <property type="match status" value="1"/>
</dbReference>
<accession>A0AAV1MCS6</accession>
<dbReference type="InterPro" id="IPR012337">
    <property type="entry name" value="RNaseH-like_sf"/>
</dbReference>
<sequence>MNGRHQFVKLLVEKAHQEASHANRETVVNDLRTRFHILRLRLTVREAERRYLRRRVRKATPRPAVTVDLPPERLGAFARPFTYTGVDYFGPLIVTIGRRHEKRWVALFTCLRTRAVHLELVYSLTTDSAISALRRMAARRGWPRVIYADNGTNFHGANTELQRAMEEWAPQLKDYALTRRTEWKFLVPGAPNQGGAWERLLRSVKTALEATLHQKSPREETLATLLTEAENTVNSRPLTHSPRTPIDRRAWRAAQGLADEYWRRWVKEYLPTLVARGDSRDAQQRQIQEEDLVVVADGNLPRNVWPRGVVTKTFRGPDGVVRNVEIRTRGGVLRRPVRKIAVLPSEP</sequence>
<dbReference type="InterPro" id="IPR040676">
    <property type="entry name" value="DUF5641"/>
</dbReference>
<evidence type="ECO:0000259" key="1">
    <source>
        <dbReference type="PROSITE" id="PS50994"/>
    </source>
</evidence>
<reference evidence="2 3" key="1">
    <citation type="submission" date="2023-11" db="EMBL/GenBank/DDBJ databases">
        <authorList>
            <person name="Hedman E."/>
            <person name="Englund M."/>
            <person name="Stromberg M."/>
            <person name="Nyberg Akerstrom W."/>
            <person name="Nylinder S."/>
            <person name="Jareborg N."/>
            <person name="Kallberg Y."/>
            <person name="Kronander E."/>
        </authorList>
    </citation>
    <scope>NUCLEOTIDE SEQUENCE [LARGE SCALE GENOMIC DNA]</scope>
</reference>
<dbReference type="PANTHER" id="PTHR47331:SF1">
    <property type="entry name" value="GAG-LIKE PROTEIN"/>
    <property type="match status" value="1"/>
</dbReference>
<comment type="caution">
    <text evidence="2">The sequence shown here is derived from an EMBL/GenBank/DDBJ whole genome shotgun (WGS) entry which is preliminary data.</text>
</comment>
<protein>
    <recommendedName>
        <fullName evidence="1">Integrase catalytic domain-containing protein</fullName>
    </recommendedName>
</protein>
<dbReference type="Pfam" id="PF18701">
    <property type="entry name" value="DUF5641"/>
    <property type="match status" value="1"/>
</dbReference>
<dbReference type="EMBL" id="CAVLGL010000159">
    <property type="protein sequence ID" value="CAK1604442.1"/>
    <property type="molecule type" value="Genomic_DNA"/>
</dbReference>
<dbReference type="PANTHER" id="PTHR47331">
    <property type="entry name" value="PHD-TYPE DOMAIN-CONTAINING PROTEIN"/>
    <property type="match status" value="1"/>
</dbReference>
<name>A0AAV1MCS6_9NEOP</name>
<feature type="domain" description="Integrase catalytic" evidence="1">
    <location>
        <begin position="76"/>
        <end position="253"/>
    </location>
</feature>
<dbReference type="GO" id="GO:0015074">
    <property type="term" value="P:DNA integration"/>
    <property type="evidence" value="ECO:0007669"/>
    <property type="project" value="InterPro"/>
</dbReference>
<dbReference type="PROSITE" id="PS50994">
    <property type="entry name" value="INTEGRASE"/>
    <property type="match status" value="1"/>
</dbReference>
<dbReference type="InterPro" id="IPR001584">
    <property type="entry name" value="Integrase_cat-core"/>
</dbReference>
<dbReference type="SUPFAM" id="SSF53098">
    <property type="entry name" value="Ribonuclease H-like"/>
    <property type="match status" value="1"/>
</dbReference>
<organism evidence="2 3">
    <name type="scientific">Parnassius mnemosyne</name>
    <name type="common">clouded apollo</name>
    <dbReference type="NCBI Taxonomy" id="213953"/>
    <lineage>
        <taxon>Eukaryota</taxon>
        <taxon>Metazoa</taxon>
        <taxon>Ecdysozoa</taxon>
        <taxon>Arthropoda</taxon>
        <taxon>Hexapoda</taxon>
        <taxon>Insecta</taxon>
        <taxon>Pterygota</taxon>
        <taxon>Neoptera</taxon>
        <taxon>Endopterygota</taxon>
        <taxon>Lepidoptera</taxon>
        <taxon>Glossata</taxon>
        <taxon>Ditrysia</taxon>
        <taxon>Papilionoidea</taxon>
        <taxon>Papilionidae</taxon>
        <taxon>Parnassiinae</taxon>
        <taxon>Parnassini</taxon>
        <taxon>Parnassius</taxon>
        <taxon>Driopa</taxon>
    </lineage>
</organism>
<gene>
    <name evidence="2" type="ORF">PARMNEM_LOCUS22658</name>
</gene>